<feature type="compositionally biased region" description="Low complexity" evidence="1">
    <location>
        <begin position="158"/>
        <end position="172"/>
    </location>
</feature>
<dbReference type="EMBL" id="JAVFKD010000016">
    <property type="protein sequence ID" value="KAK5987138.1"/>
    <property type="molecule type" value="Genomic_DNA"/>
</dbReference>
<name>A0ABR0S4Q0_9HYPO</name>
<organism evidence="2 3">
    <name type="scientific">Cladobotryum mycophilum</name>
    <dbReference type="NCBI Taxonomy" id="491253"/>
    <lineage>
        <taxon>Eukaryota</taxon>
        <taxon>Fungi</taxon>
        <taxon>Dikarya</taxon>
        <taxon>Ascomycota</taxon>
        <taxon>Pezizomycotina</taxon>
        <taxon>Sordariomycetes</taxon>
        <taxon>Hypocreomycetidae</taxon>
        <taxon>Hypocreales</taxon>
        <taxon>Hypocreaceae</taxon>
        <taxon>Cladobotryum</taxon>
    </lineage>
</organism>
<feature type="compositionally biased region" description="Low complexity" evidence="1">
    <location>
        <begin position="82"/>
        <end position="95"/>
    </location>
</feature>
<reference evidence="2 3" key="1">
    <citation type="submission" date="2024-01" db="EMBL/GenBank/DDBJ databases">
        <title>Complete genome of Cladobotryum mycophilum ATHUM6906.</title>
        <authorList>
            <person name="Christinaki A.C."/>
            <person name="Myridakis A.I."/>
            <person name="Kouvelis V.N."/>
        </authorList>
    </citation>
    <scope>NUCLEOTIDE SEQUENCE [LARGE SCALE GENOMIC DNA]</scope>
    <source>
        <strain evidence="2 3">ATHUM6906</strain>
    </source>
</reference>
<feature type="compositionally biased region" description="Polar residues" evidence="1">
    <location>
        <begin position="54"/>
        <end position="65"/>
    </location>
</feature>
<accession>A0ABR0S4Q0</accession>
<feature type="region of interest" description="Disordered" evidence="1">
    <location>
        <begin position="20"/>
        <end position="121"/>
    </location>
</feature>
<gene>
    <name evidence="2" type="ORF">PT974_11256</name>
</gene>
<feature type="region of interest" description="Disordered" evidence="1">
    <location>
        <begin position="135"/>
        <end position="247"/>
    </location>
</feature>
<evidence type="ECO:0000313" key="3">
    <source>
        <dbReference type="Proteomes" id="UP001338125"/>
    </source>
</evidence>
<dbReference type="Proteomes" id="UP001338125">
    <property type="component" value="Unassembled WGS sequence"/>
</dbReference>
<comment type="caution">
    <text evidence="2">The sequence shown here is derived from an EMBL/GenBank/DDBJ whole genome shotgun (WGS) entry which is preliminary data.</text>
</comment>
<feature type="compositionally biased region" description="Pro residues" evidence="1">
    <location>
        <begin position="235"/>
        <end position="247"/>
    </location>
</feature>
<evidence type="ECO:0000313" key="2">
    <source>
        <dbReference type="EMBL" id="KAK5987138.1"/>
    </source>
</evidence>
<evidence type="ECO:0000256" key="1">
    <source>
        <dbReference type="SAM" id="MobiDB-lite"/>
    </source>
</evidence>
<feature type="compositionally biased region" description="Basic residues" evidence="1">
    <location>
        <begin position="181"/>
        <end position="192"/>
    </location>
</feature>
<protein>
    <submittedName>
        <fullName evidence="2">Uncharacterized protein</fullName>
    </submittedName>
</protein>
<proteinExistence type="predicted"/>
<sequence length="247" mass="27615">MPGKTRRMSFHDLRSVLTLHTLDDGPPNAVYASQDPPTKTSRLSKLITRRPRASSFSVGNLNLNEPLSPPRGAAEADDLGRRYLYQLYRQQQQQQQDDDEYQESQGQHSRESSTAPLLGSQAISSSSCPLIDAPDVLSDIPSVPSVDGAAQNKPRQEPPTLRPRTPTPASRKPIIRLPPPPRRRNSTSRRSHPPVSYNPANLNHAKQGPRPPSRSRPSPRIQTKYRNFEVEPTPLNLPTPDKPPWTR</sequence>
<keyword evidence="3" id="KW-1185">Reference proteome</keyword>